<dbReference type="PANTHER" id="PTHR35890:SF3">
    <property type="entry name" value="ECOTIN"/>
    <property type="match status" value="1"/>
</dbReference>
<name>A0A1A9AWS2_PLESH</name>
<protein>
    <submittedName>
        <fullName evidence="2">Ecotin family protein</fullName>
    </submittedName>
</protein>
<dbReference type="InterPro" id="IPR005658">
    <property type="entry name" value="Prot_inh_ecotin"/>
</dbReference>
<dbReference type="Proteomes" id="UP000664658">
    <property type="component" value="Unassembled WGS sequence"/>
</dbReference>
<reference evidence="2" key="1">
    <citation type="submission" date="2021-03" db="EMBL/GenBank/DDBJ databases">
        <title>Plesiomonas shigelloides zfcc0051, isolated from zebrafish feces.</title>
        <authorList>
            <person name="Vanderhoek Z."/>
            <person name="Gaulke C."/>
        </authorList>
    </citation>
    <scope>NUCLEOTIDE SEQUENCE</scope>
    <source>
        <strain evidence="2">Zfcc0051</strain>
    </source>
</reference>
<dbReference type="RefSeq" id="WP_039044769.1">
    <property type="nucleotide sequence ID" value="NZ_CP027852.1"/>
</dbReference>
<gene>
    <name evidence="2" type="ORF">J2R62_16545</name>
</gene>
<dbReference type="GeneID" id="69706554"/>
<comment type="similarity">
    <text evidence="1">Belongs to the protease inhibitor I11 (ecotin) family.</text>
</comment>
<dbReference type="AlphaFoldDB" id="A0A1A9AWS2"/>
<sequence length="158" mass="17253">MKKLFSAMAVLLASSILPAHAADNMKAFPPAEAGQVRHVLQLPTRSNEADFKVQLIVGKNAQVDKANTYFFTGKIEEQIIDGWGFPRYVVSNLGPMAGTLMAVDSNAPKVTRFVSLGGEPYLIRYNSRLPIVVYAPEGAEVRYRIWSAAPDATVMPQG</sequence>
<accession>A0A1A9AWS2</accession>
<dbReference type="EMBL" id="JAFNAA010000031">
    <property type="protein sequence ID" value="MBO1109787.1"/>
    <property type="molecule type" value="Genomic_DNA"/>
</dbReference>
<evidence type="ECO:0000256" key="1">
    <source>
        <dbReference type="ARBA" id="ARBA00010558"/>
    </source>
</evidence>
<organism evidence="2 3">
    <name type="scientific">Plesiomonas shigelloides</name>
    <name type="common">Aeromonas shigelloides</name>
    <dbReference type="NCBI Taxonomy" id="703"/>
    <lineage>
        <taxon>Bacteria</taxon>
        <taxon>Pseudomonadati</taxon>
        <taxon>Pseudomonadota</taxon>
        <taxon>Gammaproteobacteria</taxon>
        <taxon>Enterobacterales</taxon>
        <taxon>Enterobacteriaceae</taxon>
        <taxon>Plesiomonas</taxon>
    </lineage>
</organism>
<proteinExistence type="inferred from homology"/>
<dbReference type="Pfam" id="PF03974">
    <property type="entry name" value="Ecotin"/>
    <property type="match status" value="1"/>
</dbReference>
<dbReference type="PANTHER" id="PTHR35890">
    <property type="match status" value="1"/>
</dbReference>
<dbReference type="Gene3D" id="2.60.40.550">
    <property type="entry name" value="Ecotin"/>
    <property type="match status" value="1"/>
</dbReference>
<comment type="caution">
    <text evidence="2">The sequence shown here is derived from an EMBL/GenBank/DDBJ whole genome shotgun (WGS) entry which is preliminary data.</text>
</comment>
<dbReference type="PIRSF" id="PIRSF006865">
    <property type="entry name" value="Prot_inh_ecotin"/>
    <property type="match status" value="1"/>
</dbReference>
<evidence type="ECO:0000313" key="2">
    <source>
        <dbReference type="EMBL" id="MBO1109787.1"/>
    </source>
</evidence>
<evidence type="ECO:0000313" key="3">
    <source>
        <dbReference type="Proteomes" id="UP000664658"/>
    </source>
</evidence>
<dbReference type="SUPFAM" id="SSF49772">
    <property type="entry name" value="Ecotin, trypsin inhibitor"/>
    <property type="match status" value="1"/>
</dbReference>
<dbReference type="KEGG" id="pshi:SAMEA2665130_1629"/>
<dbReference type="GO" id="GO:0004867">
    <property type="term" value="F:serine-type endopeptidase inhibitor activity"/>
    <property type="evidence" value="ECO:0007669"/>
    <property type="project" value="InterPro"/>
</dbReference>
<dbReference type="InterPro" id="IPR036198">
    <property type="entry name" value="Ecotin_sf"/>
</dbReference>